<gene>
    <name evidence="1" type="ORF">fado_138</name>
</gene>
<dbReference type="EMBL" id="OM236516">
    <property type="protein sequence ID" value="UNY48853.1"/>
    <property type="molecule type" value="Genomic_DNA"/>
</dbReference>
<accession>A0AAE9G5V9</accession>
<proteinExistence type="predicted"/>
<name>A0AAE9G5V9_9CAUD</name>
<evidence type="ECO:0000313" key="1">
    <source>
        <dbReference type="EMBL" id="UNY48853.1"/>
    </source>
</evidence>
<evidence type="ECO:0000313" key="2">
    <source>
        <dbReference type="Proteomes" id="UP000831021"/>
    </source>
</evidence>
<protein>
    <submittedName>
        <fullName evidence="1">Uncharacterized protein</fullName>
    </submittedName>
</protein>
<organism evidence="1 2">
    <name type="scientific">Bacillus phage FADO</name>
    <dbReference type="NCBI Taxonomy" id="2917160"/>
    <lineage>
        <taxon>Viruses</taxon>
        <taxon>Duplodnaviria</taxon>
        <taxon>Heunggongvirae</taxon>
        <taxon>Uroviricota</taxon>
        <taxon>Caudoviricetes</taxon>
        <taxon>Heleneionescovirinae</taxon>
        <taxon>Zhangjivirus</taxon>
        <taxon>Zhangjivirus fado</taxon>
    </lineage>
</organism>
<keyword evidence="2" id="KW-1185">Reference proteome</keyword>
<dbReference type="Proteomes" id="UP000831021">
    <property type="component" value="Segment"/>
</dbReference>
<reference evidence="1 2" key="1">
    <citation type="submission" date="2022-01" db="EMBL/GenBank/DDBJ databases">
        <authorList>
            <person name="Stokar-Avihail A."/>
        </authorList>
    </citation>
    <scope>NUCLEOTIDE SEQUENCE [LARGE SCALE GENOMIC DNA]</scope>
</reference>
<sequence>MAKKKTRLQKSTAILNTAKATQWCYVDTENEFDFMGKRFVISESVEEYKVHNKAGTIEDYTNEAYMEEVMAVLDNEGKLTFFNQNYDLIDGKNIKVKSMK</sequence>